<feature type="transmembrane region" description="Helical" evidence="1">
    <location>
        <begin position="45"/>
        <end position="69"/>
    </location>
</feature>
<protein>
    <submittedName>
        <fullName evidence="2">Uncharacterized protein</fullName>
    </submittedName>
</protein>
<gene>
    <name evidence="2" type="ORF">JKA74_07790</name>
</gene>
<evidence type="ECO:0000313" key="3">
    <source>
        <dbReference type="Proteomes" id="UP000611723"/>
    </source>
</evidence>
<feature type="transmembrane region" description="Helical" evidence="1">
    <location>
        <begin position="136"/>
        <end position="157"/>
    </location>
</feature>
<organism evidence="2 3">
    <name type="scientific">Marivirga aurantiaca</name>
    <dbReference type="NCBI Taxonomy" id="2802615"/>
    <lineage>
        <taxon>Bacteria</taxon>
        <taxon>Pseudomonadati</taxon>
        <taxon>Bacteroidota</taxon>
        <taxon>Cytophagia</taxon>
        <taxon>Cytophagales</taxon>
        <taxon>Marivirgaceae</taxon>
        <taxon>Marivirga</taxon>
    </lineage>
</organism>
<feature type="transmembrane region" description="Helical" evidence="1">
    <location>
        <begin position="81"/>
        <end position="98"/>
    </location>
</feature>
<feature type="transmembrane region" description="Helical" evidence="1">
    <location>
        <begin position="15"/>
        <end position="33"/>
    </location>
</feature>
<feature type="transmembrane region" description="Helical" evidence="1">
    <location>
        <begin position="110"/>
        <end position="130"/>
    </location>
</feature>
<keyword evidence="1" id="KW-0472">Membrane</keyword>
<evidence type="ECO:0000313" key="2">
    <source>
        <dbReference type="EMBL" id="MBK6264934.1"/>
    </source>
</evidence>
<accession>A0A934WXR1</accession>
<evidence type="ECO:0000256" key="1">
    <source>
        <dbReference type="SAM" id="Phobius"/>
    </source>
</evidence>
<sequence length="166" mass="18856">MTIQDLINFLSESQYIILAYFCILFIATLILSTTVNRNNFNRLKYVASVIVYGVCIPGILAAVLTFYMFFILSANLLELNVMIYFLPIIFMVLSLFILSKKIGMKAIPGFGKLSALMILIGTSFFIIFVLQRTYFGVVFLGGIIQLLIAFVCLFLILKYAWSRLIK</sequence>
<keyword evidence="1" id="KW-1133">Transmembrane helix</keyword>
<proteinExistence type="predicted"/>
<dbReference type="EMBL" id="JAEQBW010000002">
    <property type="protein sequence ID" value="MBK6264934.1"/>
    <property type="molecule type" value="Genomic_DNA"/>
</dbReference>
<dbReference type="Proteomes" id="UP000611723">
    <property type="component" value="Unassembled WGS sequence"/>
</dbReference>
<keyword evidence="1" id="KW-0812">Transmembrane</keyword>
<dbReference type="AlphaFoldDB" id="A0A934WXR1"/>
<reference evidence="2" key="1">
    <citation type="submission" date="2021-01" db="EMBL/GenBank/DDBJ databases">
        <title>Marivirga aurantiaca sp. nov., isolated from intertidal surface sediments.</title>
        <authorList>
            <person name="Zhang M."/>
        </authorList>
    </citation>
    <scope>NUCLEOTIDE SEQUENCE</scope>
    <source>
        <strain evidence="2">S37H4</strain>
    </source>
</reference>
<dbReference type="RefSeq" id="WP_201430597.1">
    <property type="nucleotide sequence ID" value="NZ_JAEQBW010000002.1"/>
</dbReference>
<comment type="caution">
    <text evidence="2">The sequence shown here is derived from an EMBL/GenBank/DDBJ whole genome shotgun (WGS) entry which is preliminary data.</text>
</comment>
<keyword evidence="3" id="KW-1185">Reference proteome</keyword>
<name>A0A934WXR1_9BACT</name>